<dbReference type="EMBL" id="ADOU02000008">
    <property type="protein sequence ID" value="KGJ64411.1"/>
    <property type="molecule type" value="Genomic_DNA"/>
</dbReference>
<evidence type="ECO:0000313" key="2">
    <source>
        <dbReference type="EMBL" id="KGJ64411.1"/>
    </source>
</evidence>
<gene>
    <name evidence="2" type="ORF">BJA5080_08268</name>
</gene>
<dbReference type="PANTHER" id="PTHR46889">
    <property type="entry name" value="TRANSPOSASE INSF FOR INSERTION SEQUENCE IS3B-RELATED"/>
    <property type="match status" value="1"/>
</dbReference>
<organism evidence="2 3">
    <name type="scientific">Bradyrhizobium diazoefficiens SEMIA 5080</name>
    <dbReference type="NCBI Taxonomy" id="754504"/>
    <lineage>
        <taxon>Bacteria</taxon>
        <taxon>Pseudomonadati</taxon>
        <taxon>Pseudomonadota</taxon>
        <taxon>Alphaproteobacteria</taxon>
        <taxon>Hyphomicrobiales</taxon>
        <taxon>Nitrobacteraceae</taxon>
        <taxon>Bradyrhizobium</taxon>
    </lineage>
</organism>
<protein>
    <submittedName>
        <fullName evidence="2">Putative transposase</fullName>
    </submittedName>
</protein>
<dbReference type="GO" id="GO:0015074">
    <property type="term" value="P:DNA integration"/>
    <property type="evidence" value="ECO:0007669"/>
    <property type="project" value="InterPro"/>
</dbReference>
<proteinExistence type="predicted"/>
<evidence type="ECO:0000259" key="1">
    <source>
        <dbReference type="PROSITE" id="PS50994"/>
    </source>
</evidence>
<dbReference type="InterPro" id="IPR050900">
    <property type="entry name" value="Transposase_IS3/IS150/IS904"/>
</dbReference>
<reference evidence="2 3" key="1">
    <citation type="journal article" date="2014" name="BMC Genomics">
        <title>Comparative genomics of Bradyrhizobium japonicum CPAC 15 and Bradyrhizobium diazoefficiens CPAC 7: elite model strains for understanding symbiotic performance with soybean.</title>
        <authorList>
            <person name="Siqueira A.F."/>
            <person name="Ormeno-Orrillo E."/>
            <person name="Souza R.C."/>
            <person name="Rodrigues E.P."/>
            <person name="Almeida L.G."/>
            <person name="Barcellos F.G."/>
            <person name="Batista J.S."/>
            <person name="Nakatami A.S."/>
            <person name="Martinez-Romero E."/>
            <person name="Vasconcelos A.T."/>
            <person name="Hungria M."/>
        </authorList>
    </citation>
    <scope>NUCLEOTIDE SEQUENCE [LARGE SCALE GENOMIC DNA]</scope>
    <source>
        <strain evidence="2 3">SEMIA 5080</strain>
    </source>
</reference>
<dbReference type="InterPro" id="IPR012337">
    <property type="entry name" value="RNaseH-like_sf"/>
</dbReference>
<dbReference type="NCBIfam" id="NF033516">
    <property type="entry name" value="transpos_IS3"/>
    <property type="match status" value="1"/>
</dbReference>
<name>A0A837C5Y0_9BRAD</name>
<dbReference type="PROSITE" id="PS50994">
    <property type="entry name" value="INTEGRASE"/>
    <property type="match status" value="1"/>
</dbReference>
<accession>A0A837C5Y0</accession>
<dbReference type="InterPro" id="IPR001584">
    <property type="entry name" value="Integrase_cat-core"/>
</dbReference>
<dbReference type="Proteomes" id="UP000024900">
    <property type="component" value="Unassembled WGS sequence"/>
</dbReference>
<dbReference type="Pfam" id="PF13276">
    <property type="entry name" value="HTH_21"/>
    <property type="match status" value="1"/>
</dbReference>
<dbReference type="InterPro" id="IPR036397">
    <property type="entry name" value="RNaseH_sf"/>
</dbReference>
<evidence type="ECO:0000313" key="3">
    <source>
        <dbReference type="Proteomes" id="UP000024900"/>
    </source>
</evidence>
<dbReference type="SUPFAM" id="SSF53098">
    <property type="entry name" value="Ribonuclease H-like"/>
    <property type="match status" value="1"/>
</dbReference>
<dbReference type="GO" id="GO:0003676">
    <property type="term" value="F:nucleic acid binding"/>
    <property type="evidence" value="ECO:0007669"/>
    <property type="project" value="InterPro"/>
</dbReference>
<dbReference type="PANTHER" id="PTHR46889:SF4">
    <property type="entry name" value="TRANSPOSASE INSO FOR INSERTION SEQUENCE ELEMENT IS911B-RELATED"/>
    <property type="match status" value="1"/>
</dbReference>
<dbReference type="InterPro" id="IPR025948">
    <property type="entry name" value="HTH-like_dom"/>
</dbReference>
<sequence length="216" mass="24886">MIDRGHDLSIVRQAKVLKLARSTVYYEPRPVSAEDLALMRRLDELHLDYPFAGARMLRSLLRREGVYAGRRHIATLMKRMGIEAVYRRPNTSKPAPGHKIYPYLLRGLKIERPDHAWAMDITYIPMRRGFVYLAAVVDVFSRRVLAHRVSITMEAAFCVEAVQEALAKHGRPAIFNTDQGSQFTSLEFTDVLLDVRVSRDRERGFQGIVSRDFRRS</sequence>
<dbReference type="Gene3D" id="3.30.420.10">
    <property type="entry name" value="Ribonuclease H-like superfamily/Ribonuclease H"/>
    <property type="match status" value="1"/>
</dbReference>
<feature type="domain" description="Integrase catalytic" evidence="1">
    <location>
        <begin position="109"/>
        <end position="216"/>
    </location>
</feature>
<dbReference type="AlphaFoldDB" id="A0A837C5Y0"/>
<comment type="caution">
    <text evidence="2">The sequence shown here is derived from an EMBL/GenBank/DDBJ whole genome shotgun (WGS) entry which is preliminary data.</text>
</comment>
<dbReference type="InterPro" id="IPR048020">
    <property type="entry name" value="Transpos_IS3"/>
</dbReference>
<dbReference type="Pfam" id="PF00665">
    <property type="entry name" value="rve"/>
    <property type="match status" value="1"/>
</dbReference>